<gene>
    <name evidence="2" type="ORF">BSAL_55705</name>
</gene>
<dbReference type="Gene3D" id="3.40.50.150">
    <property type="entry name" value="Vaccinia Virus protein VP39"/>
    <property type="match status" value="1"/>
</dbReference>
<accession>A0A0S4IMS4</accession>
<keyword evidence="2" id="KW-0808">Transferase</keyword>
<dbReference type="GO" id="GO:0032259">
    <property type="term" value="P:methylation"/>
    <property type="evidence" value="ECO:0007669"/>
    <property type="project" value="UniProtKB-KW"/>
</dbReference>
<dbReference type="InterPro" id="IPR029063">
    <property type="entry name" value="SAM-dependent_MTases_sf"/>
</dbReference>
<dbReference type="PANTHER" id="PTHR14614">
    <property type="entry name" value="HEPATOCELLULAR CARCINOMA-ASSOCIATED ANTIGEN"/>
    <property type="match status" value="1"/>
</dbReference>
<protein>
    <submittedName>
        <fullName evidence="2">Methyltransferase, putative</fullName>
    </submittedName>
</protein>
<dbReference type="Proteomes" id="UP000051952">
    <property type="component" value="Unassembled WGS sequence"/>
</dbReference>
<evidence type="ECO:0000313" key="3">
    <source>
        <dbReference type="Proteomes" id="UP000051952"/>
    </source>
</evidence>
<evidence type="ECO:0000256" key="1">
    <source>
        <dbReference type="SAM" id="MobiDB-lite"/>
    </source>
</evidence>
<name>A0A0S4IMS4_BODSA</name>
<feature type="region of interest" description="Disordered" evidence="1">
    <location>
        <begin position="47"/>
        <end position="85"/>
    </location>
</feature>
<sequence>MSHADGPSELFEVGAHGDVSLSRVRVDVSIFCSTPLAHLGKCATKQRQASTDGGDHSEVNPPSSTSGQEVSTSPTSEKKEESADTCSTGLRVYDGAMVLAEFFASKIFSQSQLFQQFVNNFDSTTSPVAPSSSDLRHFVALELGCGCGLAGLTLWHVLSQEKHIIKQQHDGKNKNDVPPLVVLTDASKPCLEFVHRNYDALKTSTARLDDSVDTNADLDIRVLDWEQPASFFSEGSEDAGKFWAAAAAVNAASPQQHLGESNARRRGGADIVFGSDLVYFNASPFSLFNVAEKMMRYDGNNDEHDEAQQPVVATSLVFPPVLVLCHHCRIANGVAILNRAASAAGLTLFSLSLASFLPETEISSRCRGGMHFLIGCRTHDAAKVQRELFSESAAGQGVVLNVFCEGEVDDTAAAMMMCGLGDDE</sequence>
<organism evidence="2 3">
    <name type="scientific">Bodo saltans</name>
    <name type="common">Flagellated protozoan</name>
    <dbReference type="NCBI Taxonomy" id="75058"/>
    <lineage>
        <taxon>Eukaryota</taxon>
        <taxon>Discoba</taxon>
        <taxon>Euglenozoa</taxon>
        <taxon>Kinetoplastea</taxon>
        <taxon>Metakinetoplastina</taxon>
        <taxon>Eubodonida</taxon>
        <taxon>Bodonidae</taxon>
        <taxon>Bodo</taxon>
    </lineage>
</organism>
<proteinExistence type="predicted"/>
<reference evidence="3" key="1">
    <citation type="submission" date="2015-09" db="EMBL/GenBank/DDBJ databases">
        <authorList>
            <consortium name="Pathogen Informatics"/>
        </authorList>
    </citation>
    <scope>NUCLEOTIDE SEQUENCE [LARGE SCALE GENOMIC DNA]</scope>
    <source>
        <strain evidence="3">Lake Konstanz</strain>
    </source>
</reference>
<dbReference type="AlphaFoldDB" id="A0A0S4IMS4"/>
<dbReference type="EMBL" id="CYKH01000162">
    <property type="protein sequence ID" value="CUE74310.1"/>
    <property type="molecule type" value="Genomic_DNA"/>
</dbReference>
<keyword evidence="3" id="KW-1185">Reference proteome</keyword>
<dbReference type="VEuPathDB" id="TriTrypDB:BSAL_55705"/>
<dbReference type="GO" id="GO:0008168">
    <property type="term" value="F:methyltransferase activity"/>
    <property type="evidence" value="ECO:0007669"/>
    <property type="project" value="UniProtKB-KW"/>
</dbReference>
<keyword evidence="2" id="KW-0489">Methyltransferase</keyword>
<dbReference type="Pfam" id="PF10294">
    <property type="entry name" value="Methyltransf_16"/>
    <property type="match status" value="1"/>
</dbReference>
<evidence type="ECO:0000313" key="2">
    <source>
        <dbReference type="EMBL" id="CUE74310.1"/>
    </source>
</evidence>
<dbReference type="OrthoDB" id="413520at2759"/>
<dbReference type="InterPro" id="IPR019410">
    <property type="entry name" value="Methyltransf_16"/>
</dbReference>